<dbReference type="Proteomes" id="UP000479000">
    <property type="component" value="Unassembled WGS sequence"/>
</dbReference>
<evidence type="ECO:0000256" key="2">
    <source>
        <dbReference type="ARBA" id="ARBA00007820"/>
    </source>
</evidence>
<evidence type="ECO:0000256" key="7">
    <source>
        <dbReference type="ARBA" id="ARBA00022842"/>
    </source>
</evidence>
<gene>
    <name evidence="14" type="ORF">NTEN_LOCUS10694</name>
</gene>
<dbReference type="GO" id="GO:0042274">
    <property type="term" value="P:ribosomal small subunit biogenesis"/>
    <property type="evidence" value="ECO:0007669"/>
    <property type="project" value="TreeGrafter"/>
</dbReference>
<comment type="similarity">
    <text evidence="2">Belongs to the eukaryotic ribosomal protein eS7 family.</text>
</comment>
<dbReference type="GO" id="GO:0006412">
    <property type="term" value="P:translation"/>
    <property type="evidence" value="ECO:0007669"/>
    <property type="project" value="InterPro"/>
</dbReference>
<evidence type="ECO:0000256" key="11">
    <source>
        <dbReference type="ARBA" id="ARBA00035404"/>
    </source>
</evidence>
<dbReference type="SUPFAM" id="SSF81631">
    <property type="entry name" value="PAP/OAS1 substrate-binding domain"/>
    <property type="match status" value="1"/>
</dbReference>
<dbReference type="GO" id="GO:0003735">
    <property type="term" value="F:structural constituent of ribosome"/>
    <property type="evidence" value="ECO:0007669"/>
    <property type="project" value="InterPro"/>
</dbReference>
<keyword evidence="8" id="KW-0689">Ribosomal protein</keyword>
<comment type="cofactor">
    <cofactor evidence="1">
        <name>Mn(2+)</name>
        <dbReference type="ChEBI" id="CHEBI:29035"/>
    </cofactor>
</comment>
<dbReference type="GO" id="GO:0030686">
    <property type="term" value="C:90S preribosome"/>
    <property type="evidence" value="ECO:0007669"/>
    <property type="project" value="TreeGrafter"/>
</dbReference>
<dbReference type="CDD" id="cd05402">
    <property type="entry name" value="NT_PAP_TUTase"/>
    <property type="match status" value="1"/>
</dbReference>
<keyword evidence="7" id="KW-0460">Magnesium</keyword>
<keyword evidence="15" id="KW-1185">Reference proteome</keyword>
<dbReference type="GO" id="GO:0046872">
    <property type="term" value="F:metal ion binding"/>
    <property type="evidence" value="ECO:0007669"/>
    <property type="project" value="UniProtKB-KW"/>
</dbReference>
<feature type="domain" description="Poly(A) RNA polymerase mitochondrial-like central palm" evidence="13">
    <location>
        <begin position="295"/>
        <end position="364"/>
    </location>
</feature>
<keyword evidence="5" id="KW-0808">Transferase</keyword>
<evidence type="ECO:0000256" key="6">
    <source>
        <dbReference type="ARBA" id="ARBA00022723"/>
    </source>
</evidence>
<dbReference type="Gene3D" id="3.30.460.10">
    <property type="entry name" value="Beta Polymerase, domain 2"/>
    <property type="match status" value="1"/>
</dbReference>
<dbReference type="InterPro" id="IPR054708">
    <property type="entry name" value="MTPAP-like_central"/>
</dbReference>
<dbReference type="GO" id="GO:0032040">
    <property type="term" value="C:small-subunit processome"/>
    <property type="evidence" value="ECO:0007669"/>
    <property type="project" value="TreeGrafter"/>
</dbReference>
<keyword evidence="9" id="KW-0687">Ribonucleoprotein</keyword>
<evidence type="ECO:0000256" key="9">
    <source>
        <dbReference type="ARBA" id="ARBA00023274"/>
    </source>
</evidence>
<evidence type="ECO:0000256" key="8">
    <source>
        <dbReference type="ARBA" id="ARBA00022980"/>
    </source>
</evidence>
<evidence type="ECO:0000256" key="5">
    <source>
        <dbReference type="ARBA" id="ARBA00022679"/>
    </source>
</evidence>
<dbReference type="Pfam" id="PF03828">
    <property type="entry name" value="PAP_assoc"/>
    <property type="match status" value="1"/>
</dbReference>
<dbReference type="GO" id="GO:0022627">
    <property type="term" value="C:cytosolic small ribosomal subunit"/>
    <property type="evidence" value="ECO:0007669"/>
    <property type="project" value="TreeGrafter"/>
</dbReference>
<comment type="similarity">
    <text evidence="3">Belongs to the DNA polymerase type-B-like family.</text>
</comment>
<dbReference type="EC" id="2.7.7.19" evidence="4"/>
<dbReference type="AlphaFoldDB" id="A0A6H5GMJ5"/>
<dbReference type="InterPro" id="IPR002058">
    <property type="entry name" value="PAP_assoc"/>
</dbReference>
<evidence type="ECO:0000313" key="15">
    <source>
        <dbReference type="Proteomes" id="UP000479000"/>
    </source>
</evidence>
<evidence type="ECO:0000256" key="1">
    <source>
        <dbReference type="ARBA" id="ARBA00001936"/>
    </source>
</evidence>
<name>A0A6H5GMJ5_9HEMI</name>
<feature type="non-terminal residue" evidence="14">
    <location>
        <position position="440"/>
    </location>
</feature>
<dbReference type="EMBL" id="CADCXU010016011">
    <property type="protein sequence ID" value="CAB0005217.1"/>
    <property type="molecule type" value="Genomic_DNA"/>
</dbReference>
<evidence type="ECO:0000256" key="3">
    <source>
        <dbReference type="ARBA" id="ARBA00008593"/>
    </source>
</evidence>
<proteinExistence type="inferred from homology"/>
<dbReference type="OrthoDB" id="1724687at2759"/>
<keyword evidence="6" id="KW-0479">Metal-binding</keyword>
<dbReference type="PANTHER" id="PTHR11278">
    <property type="entry name" value="40S RIBOSOMAL PROTEIN S7"/>
    <property type="match status" value="1"/>
</dbReference>
<dbReference type="SUPFAM" id="SSF81301">
    <property type="entry name" value="Nucleotidyltransferase"/>
    <property type="match status" value="1"/>
</dbReference>
<organism evidence="14 15">
    <name type="scientific">Nesidiocoris tenuis</name>
    <dbReference type="NCBI Taxonomy" id="355587"/>
    <lineage>
        <taxon>Eukaryota</taxon>
        <taxon>Metazoa</taxon>
        <taxon>Ecdysozoa</taxon>
        <taxon>Arthropoda</taxon>
        <taxon>Hexapoda</taxon>
        <taxon>Insecta</taxon>
        <taxon>Pterygota</taxon>
        <taxon>Neoptera</taxon>
        <taxon>Paraneoptera</taxon>
        <taxon>Hemiptera</taxon>
        <taxon>Heteroptera</taxon>
        <taxon>Panheteroptera</taxon>
        <taxon>Cimicomorpha</taxon>
        <taxon>Miridae</taxon>
        <taxon>Dicyphina</taxon>
        <taxon>Nesidiocoris</taxon>
    </lineage>
</organism>
<dbReference type="InterPro" id="IPR043519">
    <property type="entry name" value="NT_sf"/>
</dbReference>
<dbReference type="FunFam" id="3.30.460.10:FF:000006">
    <property type="entry name" value="non-canonical poly(A) RNA polymerase PAPD5"/>
    <property type="match status" value="1"/>
</dbReference>
<dbReference type="InterPro" id="IPR000554">
    <property type="entry name" value="Ribosomal_eS7"/>
</dbReference>
<feature type="domain" description="PAP-associated" evidence="12">
    <location>
        <begin position="404"/>
        <end position="440"/>
    </location>
</feature>
<dbReference type="PROSITE" id="PS00948">
    <property type="entry name" value="RIBOSOMAL_S7E"/>
    <property type="match status" value="1"/>
</dbReference>
<evidence type="ECO:0000259" key="12">
    <source>
        <dbReference type="Pfam" id="PF03828"/>
    </source>
</evidence>
<dbReference type="GO" id="GO:0006364">
    <property type="term" value="P:rRNA processing"/>
    <property type="evidence" value="ECO:0007669"/>
    <property type="project" value="TreeGrafter"/>
</dbReference>
<evidence type="ECO:0000256" key="4">
    <source>
        <dbReference type="ARBA" id="ARBA00012388"/>
    </source>
</evidence>
<evidence type="ECO:0000313" key="14">
    <source>
        <dbReference type="EMBL" id="CAB0005217.1"/>
    </source>
</evidence>
<dbReference type="InterPro" id="IPR047861">
    <property type="entry name" value="Ribosomal_eS7_CS"/>
</dbReference>
<protein>
    <recommendedName>
        <fullName evidence="10">Small ribosomal subunit protein eS7</fullName>
        <ecNumber evidence="4">2.7.7.19</ecNumber>
    </recommendedName>
    <alternativeName>
        <fullName evidence="11">40S ribosomal protein S7</fullName>
    </alternativeName>
</protein>
<dbReference type="Pfam" id="PF22600">
    <property type="entry name" value="MTPAP-like_central"/>
    <property type="match status" value="1"/>
</dbReference>
<reference evidence="14 15" key="1">
    <citation type="submission" date="2020-02" db="EMBL/GenBank/DDBJ databases">
        <authorList>
            <person name="Ferguson B K."/>
        </authorList>
    </citation>
    <scope>NUCLEOTIDE SEQUENCE [LARGE SCALE GENOMIC DNA]</scope>
</reference>
<sequence>MVAAHPKIIKAGGAEPDATEASIAQALLELELNSDLKSQLRELHITKAKELELGGRRSIIIYVPMPQLKNFQKIQIRLVRELEKKFSGRHVVFVGDRKILPKPTRKTRTQSKQKRPRSRTLTAVYDGILEDMVFPSEIVGKRIRIKLDGKQLIKVHLDKLQQTNIEHKFVRLSMRRFRNRSRRVNLHGQVPDHRFDVDEIRGAPRRRCRQRVGVDGRHEFEMQFPLELDELRGEGGSGVERDRQTQRDVGQVEADDVEFAYLTSISTFLIIEFRRIFIAFNGSETGMVPSGTARLHQEILDFYDYMSPTAEEHNMRTQVVAKIEALVLELWPAARVEVFGSFRTGLYLPTSDIDLVVIGDWERLPLRTLEETLLTKGVCTKDNIKVLDKATLHHLDEASLENANLGVLLIEFFELYGRKFNYVKTAIRIKNGGTYISKQE</sequence>
<dbReference type="Pfam" id="PF01251">
    <property type="entry name" value="Ribosomal_S7e"/>
    <property type="match status" value="1"/>
</dbReference>
<accession>A0A6H5GMJ5</accession>
<dbReference type="GO" id="GO:1990817">
    <property type="term" value="F:poly(A) RNA polymerase activity"/>
    <property type="evidence" value="ECO:0007669"/>
    <property type="project" value="UniProtKB-EC"/>
</dbReference>
<dbReference type="PANTHER" id="PTHR11278:SF0">
    <property type="entry name" value="SMALL RIBOSOMAL SUBUNIT PROTEIN ES7"/>
    <property type="match status" value="1"/>
</dbReference>
<evidence type="ECO:0000256" key="10">
    <source>
        <dbReference type="ARBA" id="ARBA00035279"/>
    </source>
</evidence>
<evidence type="ECO:0000259" key="13">
    <source>
        <dbReference type="Pfam" id="PF22600"/>
    </source>
</evidence>